<evidence type="ECO:0000256" key="1">
    <source>
        <dbReference type="ARBA" id="ARBA00001964"/>
    </source>
</evidence>
<feature type="domain" description="Transketolase N-terminal" evidence="6">
    <location>
        <begin position="10"/>
        <end position="264"/>
    </location>
</feature>
<dbReference type="Proteomes" id="UP001164187">
    <property type="component" value="Chromosome"/>
</dbReference>
<gene>
    <name evidence="7" type="ORF">O0R46_01145</name>
</gene>
<dbReference type="CDD" id="cd02012">
    <property type="entry name" value="TPP_TK"/>
    <property type="match status" value="1"/>
</dbReference>
<keyword evidence="3" id="KW-0808">Transferase</keyword>
<comment type="similarity">
    <text evidence="2">Belongs to the transketolase family.</text>
</comment>
<evidence type="ECO:0000256" key="4">
    <source>
        <dbReference type="ARBA" id="ARBA00022723"/>
    </source>
</evidence>
<name>A0ABY7JTN8_9FIRM</name>
<keyword evidence="5" id="KW-0786">Thiamine pyrophosphate</keyword>
<protein>
    <submittedName>
        <fullName evidence="7">Transketolase</fullName>
    </submittedName>
</protein>
<dbReference type="PANTHER" id="PTHR47514">
    <property type="entry name" value="TRANSKETOLASE N-TERMINAL SECTION-RELATED"/>
    <property type="match status" value="1"/>
</dbReference>
<evidence type="ECO:0000313" key="8">
    <source>
        <dbReference type="Proteomes" id="UP001164187"/>
    </source>
</evidence>
<dbReference type="Pfam" id="PF00456">
    <property type="entry name" value="Transketolase_N"/>
    <property type="match status" value="1"/>
</dbReference>
<evidence type="ECO:0000256" key="2">
    <source>
        <dbReference type="ARBA" id="ARBA00007131"/>
    </source>
</evidence>
<evidence type="ECO:0000256" key="5">
    <source>
        <dbReference type="ARBA" id="ARBA00023052"/>
    </source>
</evidence>
<dbReference type="SUPFAM" id="SSF52518">
    <property type="entry name" value="Thiamin diphosphate-binding fold (THDP-binding)"/>
    <property type="match status" value="1"/>
</dbReference>
<dbReference type="RefSeq" id="WP_269311775.1">
    <property type="nucleotide sequence ID" value="NZ_CP114052.1"/>
</dbReference>
<keyword evidence="8" id="KW-1185">Reference proteome</keyword>
<evidence type="ECO:0000259" key="6">
    <source>
        <dbReference type="Pfam" id="PF00456"/>
    </source>
</evidence>
<proteinExistence type="inferred from homology"/>
<dbReference type="InterPro" id="IPR029061">
    <property type="entry name" value="THDP-binding"/>
</dbReference>
<dbReference type="Gene3D" id="3.40.50.970">
    <property type="match status" value="1"/>
</dbReference>
<dbReference type="EMBL" id="CP114052">
    <property type="protein sequence ID" value="WAW15082.1"/>
    <property type="molecule type" value="Genomic_DNA"/>
</dbReference>
<evidence type="ECO:0000313" key="7">
    <source>
        <dbReference type="EMBL" id="WAW15082.1"/>
    </source>
</evidence>
<comment type="cofactor">
    <cofactor evidence="1">
        <name>thiamine diphosphate</name>
        <dbReference type="ChEBI" id="CHEBI:58937"/>
    </cofactor>
</comment>
<dbReference type="PROSITE" id="PS00801">
    <property type="entry name" value="TRANSKETOLASE_1"/>
    <property type="match status" value="1"/>
</dbReference>
<sequence>MVDYNDLSKKAKNIRKNVIKMIYNAQSGHVGGSLSCIEILTALYFGRMNIDPQNPNKENRDRFVMSKGHSSPAIYATLVEKCYLLEEELEGFRQFNQALQGSPDMLRISGIDMSTGSLGQGLSAACGMALAAKMDNLDYSVYTLLGDGELQEGMIWEAAMFASQYNLDNLMAIVDMNGLQIDGSTDEVMSLGSISKKFESFGWYVLEIDGHDFDQIFGVFNIFDKIETQPILVLANTIKGKGVSFMENQCSWHSKVPNTEEYAQAIEELDRRTN</sequence>
<accession>A0ABY7JTN8</accession>
<dbReference type="PANTHER" id="PTHR47514:SF1">
    <property type="entry name" value="TRANSKETOLASE N-TERMINAL SECTION-RELATED"/>
    <property type="match status" value="1"/>
</dbReference>
<evidence type="ECO:0000256" key="3">
    <source>
        <dbReference type="ARBA" id="ARBA00022679"/>
    </source>
</evidence>
<dbReference type="InterPro" id="IPR049557">
    <property type="entry name" value="Transketolase_CS"/>
</dbReference>
<keyword evidence="4" id="KW-0479">Metal-binding</keyword>
<reference evidence="7" key="1">
    <citation type="submission" date="2022-12" db="EMBL/GenBank/DDBJ databases">
        <title>Peptostreptococcus.</title>
        <authorList>
            <person name="Lee S.H."/>
        </authorList>
    </citation>
    <scope>NUCLEOTIDE SEQUENCE</scope>
    <source>
        <strain evidence="7">CBA3647</strain>
    </source>
</reference>
<organism evidence="7 8">
    <name type="scientific">Peptostreptococcus equinus</name>
    <dbReference type="NCBI Taxonomy" id="3003601"/>
    <lineage>
        <taxon>Bacteria</taxon>
        <taxon>Bacillati</taxon>
        <taxon>Bacillota</taxon>
        <taxon>Clostridia</taxon>
        <taxon>Peptostreptococcales</taxon>
        <taxon>Peptostreptococcaceae</taxon>
        <taxon>Peptostreptococcus</taxon>
    </lineage>
</organism>
<dbReference type="InterPro" id="IPR005474">
    <property type="entry name" value="Transketolase_N"/>
</dbReference>